<reference evidence="3 4" key="1">
    <citation type="submission" date="2012-04" db="EMBL/GenBank/DDBJ databases">
        <title>The Genome Sequence of Bacillus cereus MC67.</title>
        <authorList>
            <consortium name="The Broad Institute Genome Sequencing Platform"/>
            <consortium name="The Broad Institute Genome Sequencing Center for Infectious Disease"/>
            <person name="Feldgarden M."/>
            <person name="Van der Auwera G.A."/>
            <person name="Mahillon J."/>
            <person name="Duprez V."/>
            <person name="Timmery S."/>
            <person name="Mattelet C."/>
            <person name="Dierick K."/>
            <person name="Sun M."/>
            <person name="Yu Z."/>
            <person name="Zhu L."/>
            <person name="Hu X."/>
            <person name="Shank E.B."/>
            <person name="Swiecicka I."/>
            <person name="Hansen B.M."/>
            <person name="Andrup L."/>
            <person name="Young S.K."/>
            <person name="Zeng Q."/>
            <person name="Gargeya S."/>
            <person name="Fitzgerald M."/>
            <person name="Haas B."/>
            <person name="Abouelleil A."/>
            <person name="Alvarado L."/>
            <person name="Arachchi H.M."/>
            <person name="Berlin A."/>
            <person name="Chapman S.B."/>
            <person name="Goldberg J."/>
            <person name="Griggs A."/>
            <person name="Gujja S."/>
            <person name="Hansen M."/>
            <person name="Howarth C."/>
            <person name="Imamovic A."/>
            <person name="Larimer J."/>
            <person name="McCowen C."/>
            <person name="Montmayeur A."/>
            <person name="Murphy C."/>
            <person name="Neiman D."/>
            <person name="Pearson M."/>
            <person name="Priest M."/>
            <person name="Roberts A."/>
            <person name="Saif S."/>
            <person name="Shea T."/>
            <person name="Sisk P."/>
            <person name="Sykes S."/>
            <person name="Wortman J."/>
            <person name="Nusbaum C."/>
            <person name="Birren B."/>
        </authorList>
    </citation>
    <scope>NUCLEOTIDE SEQUENCE [LARGE SCALE GENOMIC DNA]</scope>
    <source>
        <strain evidence="3 4">MC67</strain>
    </source>
</reference>
<dbReference type="InterPro" id="IPR003680">
    <property type="entry name" value="Flavodoxin_fold"/>
</dbReference>
<feature type="domain" description="Flavodoxin-like fold" evidence="2">
    <location>
        <begin position="1"/>
        <end position="166"/>
    </location>
</feature>
<dbReference type="SUPFAM" id="SSF52218">
    <property type="entry name" value="Flavoproteins"/>
    <property type="match status" value="1"/>
</dbReference>
<dbReference type="RefSeq" id="WP_002162250.1">
    <property type="nucleotide sequence ID" value="NZ_JH792116.1"/>
</dbReference>
<dbReference type="InterPro" id="IPR046980">
    <property type="entry name" value="KefG/KefF"/>
</dbReference>
<dbReference type="InterPro" id="IPR029039">
    <property type="entry name" value="Flavoprotein-like_sf"/>
</dbReference>
<evidence type="ECO:0000259" key="2">
    <source>
        <dbReference type="Pfam" id="PF02525"/>
    </source>
</evidence>
<dbReference type="HOGENOM" id="CLU_058643_0_2_9"/>
<protein>
    <recommendedName>
        <fullName evidence="2">Flavodoxin-like fold domain-containing protein</fullName>
    </recommendedName>
</protein>
<dbReference type="PANTHER" id="PTHR47307:SF1">
    <property type="entry name" value="GLUTATHIONE-REGULATED POTASSIUM-EFFLUX SYSTEM ANCILLARY PROTEIN KEFG"/>
    <property type="match status" value="1"/>
</dbReference>
<dbReference type="PANTHER" id="PTHR47307">
    <property type="entry name" value="GLUTATHIONE-REGULATED POTASSIUM-EFFLUX SYSTEM ANCILLARY PROTEIN KEFG"/>
    <property type="match status" value="1"/>
</dbReference>
<name>J8ES81_BACCE</name>
<dbReference type="PATRIC" id="fig|1053219.3.peg.5675"/>
<dbReference type="GO" id="GO:0003955">
    <property type="term" value="F:NAD(P)H dehydrogenase (quinone) activity"/>
    <property type="evidence" value="ECO:0007669"/>
    <property type="project" value="TreeGrafter"/>
</dbReference>
<organism evidence="3 4">
    <name type="scientific">Bacillus cereus MC67</name>
    <dbReference type="NCBI Taxonomy" id="1053219"/>
    <lineage>
        <taxon>Bacteria</taxon>
        <taxon>Bacillati</taxon>
        <taxon>Bacillota</taxon>
        <taxon>Bacilli</taxon>
        <taxon>Bacillales</taxon>
        <taxon>Bacillaceae</taxon>
        <taxon>Bacillus</taxon>
        <taxon>Bacillus cereus group</taxon>
    </lineage>
</organism>
<dbReference type="Pfam" id="PF02525">
    <property type="entry name" value="Flavodoxin_2"/>
    <property type="match status" value="1"/>
</dbReference>
<keyword evidence="1" id="KW-0560">Oxidoreductase</keyword>
<accession>J8ES81</accession>
<sequence>MKTMLIVAHPNLGISRANARILALVKERSDFTVHDLYLTYPDWNIDIKREQQLLLEHDRIVFLFPLHWYSVPAMLQKWLEDVIEFGWAFGPGGDKLKDKEFILAITTGGAREYYQKDGINLFPVEELIRPFEVTIHRVQGKYTLLNVLYGVKYLSDQELDQETASFAESLR</sequence>
<dbReference type="Proteomes" id="UP000006997">
    <property type="component" value="Unassembled WGS sequence"/>
</dbReference>
<dbReference type="Gene3D" id="3.40.50.360">
    <property type="match status" value="1"/>
</dbReference>
<dbReference type="EMBL" id="AHEN01000060">
    <property type="protein sequence ID" value="EJQ91375.1"/>
    <property type="molecule type" value="Genomic_DNA"/>
</dbReference>
<dbReference type="AlphaFoldDB" id="J8ES81"/>
<evidence type="ECO:0000313" key="4">
    <source>
        <dbReference type="Proteomes" id="UP000006997"/>
    </source>
</evidence>
<dbReference type="GO" id="GO:0010181">
    <property type="term" value="F:FMN binding"/>
    <property type="evidence" value="ECO:0007669"/>
    <property type="project" value="TreeGrafter"/>
</dbReference>
<evidence type="ECO:0000256" key="1">
    <source>
        <dbReference type="ARBA" id="ARBA00023002"/>
    </source>
</evidence>
<comment type="caution">
    <text evidence="3">The sequence shown here is derived from an EMBL/GenBank/DDBJ whole genome shotgun (WGS) entry which is preliminary data.</text>
</comment>
<dbReference type="GO" id="GO:0009055">
    <property type="term" value="F:electron transfer activity"/>
    <property type="evidence" value="ECO:0007669"/>
    <property type="project" value="TreeGrafter"/>
</dbReference>
<evidence type="ECO:0000313" key="3">
    <source>
        <dbReference type="EMBL" id="EJQ91375.1"/>
    </source>
</evidence>
<proteinExistence type="predicted"/>
<gene>
    <name evidence="3" type="ORF">II3_05547</name>
</gene>